<gene>
    <name evidence="2" type="ORF">FB45DRAFT_1111888</name>
</gene>
<proteinExistence type="predicted"/>
<comment type="caution">
    <text evidence="2">The sequence shown here is derived from an EMBL/GenBank/DDBJ whole genome shotgun (WGS) entry which is preliminary data.</text>
</comment>
<dbReference type="EMBL" id="JARKIF010000028">
    <property type="protein sequence ID" value="KAJ7613415.1"/>
    <property type="molecule type" value="Genomic_DNA"/>
</dbReference>
<evidence type="ECO:0000313" key="3">
    <source>
        <dbReference type="Proteomes" id="UP001221142"/>
    </source>
</evidence>
<reference evidence="2" key="1">
    <citation type="submission" date="2023-03" db="EMBL/GenBank/DDBJ databases">
        <title>Massive genome expansion in bonnet fungi (Mycena s.s.) driven by repeated elements and novel gene families across ecological guilds.</title>
        <authorList>
            <consortium name="Lawrence Berkeley National Laboratory"/>
            <person name="Harder C.B."/>
            <person name="Miyauchi S."/>
            <person name="Viragh M."/>
            <person name="Kuo A."/>
            <person name="Thoen E."/>
            <person name="Andreopoulos B."/>
            <person name="Lu D."/>
            <person name="Skrede I."/>
            <person name="Drula E."/>
            <person name="Henrissat B."/>
            <person name="Morin E."/>
            <person name="Kohler A."/>
            <person name="Barry K."/>
            <person name="LaButti K."/>
            <person name="Morin E."/>
            <person name="Salamov A."/>
            <person name="Lipzen A."/>
            <person name="Mereny Z."/>
            <person name="Hegedus B."/>
            <person name="Baldrian P."/>
            <person name="Stursova M."/>
            <person name="Weitz H."/>
            <person name="Taylor A."/>
            <person name="Grigoriev I.V."/>
            <person name="Nagy L.G."/>
            <person name="Martin F."/>
            <person name="Kauserud H."/>
        </authorList>
    </citation>
    <scope>NUCLEOTIDE SEQUENCE</scope>
    <source>
        <strain evidence="2">9284</strain>
    </source>
</reference>
<protein>
    <submittedName>
        <fullName evidence="2">Uncharacterized protein</fullName>
    </submittedName>
</protein>
<dbReference type="Proteomes" id="UP001221142">
    <property type="component" value="Unassembled WGS sequence"/>
</dbReference>
<feature type="compositionally biased region" description="Acidic residues" evidence="1">
    <location>
        <begin position="336"/>
        <end position="353"/>
    </location>
</feature>
<feature type="region of interest" description="Disordered" evidence="1">
    <location>
        <begin position="334"/>
        <end position="353"/>
    </location>
</feature>
<dbReference type="AlphaFoldDB" id="A0AAD7B8Y8"/>
<organism evidence="2 3">
    <name type="scientific">Roridomyces roridus</name>
    <dbReference type="NCBI Taxonomy" id="1738132"/>
    <lineage>
        <taxon>Eukaryota</taxon>
        <taxon>Fungi</taxon>
        <taxon>Dikarya</taxon>
        <taxon>Basidiomycota</taxon>
        <taxon>Agaricomycotina</taxon>
        <taxon>Agaricomycetes</taxon>
        <taxon>Agaricomycetidae</taxon>
        <taxon>Agaricales</taxon>
        <taxon>Marasmiineae</taxon>
        <taxon>Mycenaceae</taxon>
        <taxon>Roridomyces</taxon>
    </lineage>
</organism>
<evidence type="ECO:0000313" key="2">
    <source>
        <dbReference type="EMBL" id="KAJ7613415.1"/>
    </source>
</evidence>
<accession>A0AAD7B8Y8</accession>
<keyword evidence="3" id="KW-1185">Reference proteome</keyword>
<evidence type="ECO:0000256" key="1">
    <source>
        <dbReference type="SAM" id="MobiDB-lite"/>
    </source>
</evidence>
<sequence>MRRGTSRAILRGLHAVVRVHPVCTIGYQKLVELLHASFGDFLMDSQRSLSFCTSGEDLLDTLVHDMAHVLLSGSLEPYFGVMAFAFVRCFPKVPPMDGLLPVFWTVDFQHEVYMRGKSDAQAVVTWLQRLLPASSDLIRTWCNLYKLVGAFASSPDADSTRDLPSELIHPQYLQSPDLLSVLRIWNVLNRLPEWEGDSDDIVRTLRLLALKWDVLVPLTKVSGTDLVDIKAIQKFLDDPDKCGPLFMPHEEICRFAALQWIRCLKDAITQTNFTGDQFFHTQHEYGLVQPEWFAAILDWIKKAPSPPPDLIRSWEQQQKAVEQCHACLREMNPDIFDSDESDSGSDIFDSDDD</sequence>
<name>A0AAD7B8Y8_9AGAR</name>